<comment type="caution">
    <text evidence="2">The sequence shown here is derived from an EMBL/GenBank/DDBJ whole genome shotgun (WGS) entry which is preliminary data.</text>
</comment>
<accession>A0A8J8W3H4</accession>
<evidence type="ECO:0000256" key="1">
    <source>
        <dbReference type="SAM" id="MobiDB-lite"/>
    </source>
</evidence>
<evidence type="ECO:0008006" key="4">
    <source>
        <dbReference type="Google" id="ProtNLM"/>
    </source>
</evidence>
<feature type="compositionally biased region" description="Low complexity" evidence="1">
    <location>
        <begin position="89"/>
        <end position="126"/>
    </location>
</feature>
<name>A0A8J8W3H4_9EURO</name>
<gene>
    <name evidence="2" type="ORF">PECM_006410</name>
</gene>
<sequence length="238" mass="25360">MQLSRTAYRAALFPLSVNPLLARASLQHAACWSLSSNHDIYPAHPFASTLSSSASSSSRLYGVLFPQCIARPNALQTSVSRPSPTTLNSNSTAKAMSTSTSSSPGSPSAASTQPSTQSTSAAQTDTNGNTSTKEKHGHEPEHAHDQKEQLYLPSTDDASSHPGNIRLDVSSESGVTLDHLGPMVVNVDGSLSRIGNWAQMAEIERRNTLRIIGKRNRERLARLKAEGVQVGGVEGRQS</sequence>
<dbReference type="PANTHER" id="PTHR39474:SF1">
    <property type="entry name" value="FUNGAL SPECIFIC TRANSCRIPTION FACTOR"/>
    <property type="match status" value="1"/>
</dbReference>
<dbReference type="Proteomes" id="UP000631181">
    <property type="component" value="Unassembled WGS sequence"/>
</dbReference>
<dbReference type="OrthoDB" id="4590138at2759"/>
<protein>
    <recommendedName>
        <fullName evidence="4">Fungal specific transcription factor</fullName>
    </recommendedName>
</protein>
<evidence type="ECO:0000313" key="2">
    <source>
        <dbReference type="EMBL" id="KAF7715853.1"/>
    </source>
</evidence>
<feature type="compositionally biased region" description="Basic and acidic residues" evidence="1">
    <location>
        <begin position="132"/>
        <end position="146"/>
    </location>
</feature>
<dbReference type="AlphaFoldDB" id="A0A8J8W3H4"/>
<organism evidence="2 3">
    <name type="scientific">Penicillium ucsense</name>
    <dbReference type="NCBI Taxonomy" id="2839758"/>
    <lineage>
        <taxon>Eukaryota</taxon>
        <taxon>Fungi</taxon>
        <taxon>Dikarya</taxon>
        <taxon>Ascomycota</taxon>
        <taxon>Pezizomycotina</taxon>
        <taxon>Eurotiomycetes</taxon>
        <taxon>Eurotiomycetidae</taxon>
        <taxon>Eurotiales</taxon>
        <taxon>Aspergillaceae</taxon>
        <taxon>Penicillium</taxon>
    </lineage>
</organism>
<dbReference type="PANTHER" id="PTHR39474">
    <property type="entry name" value="UNNAMED PRODUCT"/>
    <property type="match status" value="1"/>
</dbReference>
<feature type="region of interest" description="Disordered" evidence="1">
    <location>
        <begin position="76"/>
        <end position="146"/>
    </location>
</feature>
<keyword evidence="3" id="KW-1185">Reference proteome</keyword>
<feature type="compositionally biased region" description="Polar residues" evidence="1">
    <location>
        <begin position="76"/>
        <end position="88"/>
    </location>
</feature>
<reference evidence="2" key="1">
    <citation type="journal article" date="2020" name="Front. Microbiol.">
        <title>Gene regulatory networks of Penicillium echinulatum 2HH and Penicillium oxalicum 114-2 inferred by a computational biology approach.</title>
        <authorList>
            <person name="Lenz A.R."/>
            <person name="Galan-Vasquez E."/>
            <person name="Balbinot E."/>
            <person name="De Abreu F.P."/>
            <person name="De Oliveira N.S."/>
            <person name="Da Rosa L.O."/>
            <person name="De Avila E Silva S."/>
            <person name="Camassola M."/>
            <person name="Dillon A.J.P."/>
            <person name="Perez-Rueda E."/>
        </authorList>
    </citation>
    <scope>NUCLEOTIDE SEQUENCE</scope>
    <source>
        <strain evidence="2">S1M29</strain>
    </source>
</reference>
<proteinExistence type="predicted"/>
<evidence type="ECO:0000313" key="3">
    <source>
        <dbReference type="Proteomes" id="UP000631181"/>
    </source>
</evidence>
<dbReference type="EMBL" id="WIWV01000050">
    <property type="protein sequence ID" value="KAF7715853.1"/>
    <property type="molecule type" value="Genomic_DNA"/>
</dbReference>